<reference evidence="2" key="2">
    <citation type="submission" date="2013-10" db="EMBL/GenBank/DDBJ databases">
        <authorList>
            <person name="Aslett M."/>
        </authorList>
    </citation>
    <scope>NUCLEOTIDE SEQUENCE [LARGE SCALE GENOMIC DNA]</scope>
    <source>
        <strain evidence="2">Weybridge</strain>
    </source>
</reference>
<dbReference type="GO" id="GO:0008483">
    <property type="term" value="F:transaminase activity"/>
    <property type="evidence" value="ECO:0007669"/>
    <property type="project" value="TreeGrafter"/>
</dbReference>
<name>U6M7B5_EIMMA</name>
<dbReference type="EMBL" id="HG721004">
    <property type="protein sequence ID" value="CDJ59931.1"/>
    <property type="molecule type" value="Genomic_DNA"/>
</dbReference>
<dbReference type="PANTHER" id="PTHR30244">
    <property type="entry name" value="TRANSAMINASE"/>
    <property type="match status" value="1"/>
</dbReference>
<evidence type="ECO:0000313" key="3">
    <source>
        <dbReference type="Proteomes" id="UP000030763"/>
    </source>
</evidence>
<gene>
    <name evidence="2" type="ORF">EMWEY_00025870</name>
</gene>
<keyword evidence="3" id="KW-1185">Reference proteome</keyword>
<protein>
    <submittedName>
        <fullName evidence="2">Uncharacterized protein</fullName>
    </submittedName>
</protein>
<reference evidence="2" key="1">
    <citation type="submission" date="2013-10" db="EMBL/GenBank/DDBJ databases">
        <title>Genomic analysis of the causative agents of coccidiosis in chickens.</title>
        <authorList>
            <person name="Reid A.J."/>
            <person name="Blake D."/>
            <person name="Billington K."/>
            <person name="Browne H."/>
            <person name="Dunn M."/>
            <person name="Hung S."/>
            <person name="Kawahara F."/>
            <person name="Miranda-Saavedra D."/>
            <person name="Mourier T."/>
            <person name="Nagra H."/>
            <person name="Otto T.D."/>
            <person name="Rawlings N."/>
            <person name="Sanchez A."/>
            <person name="Sanders M."/>
            <person name="Subramaniam C."/>
            <person name="Tay Y."/>
            <person name="Dear P."/>
            <person name="Doerig C."/>
            <person name="Gruber A."/>
            <person name="Parkinson J."/>
            <person name="Shirley M."/>
            <person name="Wan K.L."/>
            <person name="Berriman M."/>
            <person name="Tomley F."/>
            <person name="Pain A."/>
        </authorList>
    </citation>
    <scope>NUCLEOTIDE SEQUENCE [LARGE SCALE GENOMIC DNA]</scope>
    <source>
        <strain evidence="2">Weybridge</strain>
    </source>
</reference>
<dbReference type="OrthoDB" id="416253at2759"/>
<proteinExistence type="predicted"/>
<dbReference type="GeneID" id="25336573"/>
<dbReference type="GO" id="GO:0030170">
    <property type="term" value="F:pyridoxal phosphate binding"/>
    <property type="evidence" value="ECO:0007669"/>
    <property type="project" value="TreeGrafter"/>
</dbReference>
<organism evidence="2 3">
    <name type="scientific">Eimeria maxima</name>
    <name type="common">Coccidian parasite</name>
    <dbReference type="NCBI Taxonomy" id="5804"/>
    <lineage>
        <taxon>Eukaryota</taxon>
        <taxon>Sar</taxon>
        <taxon>Alveolata</taxon>
        <taxon>Apicomplexa</taxon>
        <taxon>Conoidasida</taxon>
        <taxon>Coccidia</taxon>
        <taxon>Eucoccidiorida</taxon>
        <taxon>Eimeriorina</taxon>
        <taxon>Eimeriidae</taxon>
        <taxon>Eimeria</taxon>
    </lineage>
</organism>
<dbReference type="Proteomes" id="UP000030763">
    <property type="component" value="Unassembled WGS sequence"/>
</dbReference>
<dbReference type="Pfam" id="PF01041">
    <property type="entry name" value="DegT_DnrJ_EryC1"/>
    <property type="match status" value="1"/>
</dbReference>
<dbReference type="RefSeq" id="XP_013336576.1">
    <property type="nucleotide sequence ID" value="XM_013481122.1"/>
</dbReference>
<dbReference type="Gene3D" id="3.40.640.10">
    <property type="entry name" value="Type I PLP-dependent aspartate aminotransferase-like (Major domain)"/>
    <property type="match status" value="1"/>
</dbReference>
<dbReference type="InterPro" id="IPR000653">
    <property type="entry name" value="DegT/StrS_aminotransferase"/>
</dbReference>
<dbReference type="SUPFAM" id="SSF53383">
    <property type="entry name" value="PLP-dependent transferases"/>
    <property type="match status" value="1"/>
</dbReference>
<sequence>MEGMDSSQASTDEGSTSSRKPTEGLIADSGRSKGSLTSLDRLLDSPTASMALRAEEGQFEPVTPPTPRNPLAALAVYVDINFPSAIQMLRTAASAAVEEVTATLSFRSSGRLSITKRLHQRIEELWIRPCRQLNEANFDNIRLLIGSLQQQHHRCGLATPTTASSSTEAQTVDHNFEDVAHRCMDTEDTSGLCGSSASLNNCVSSDGEPFRADSPPAMWRPLRRDDGTFIAPPVELLAAFADAKIMKMPHLKQRYFTYGGQDIWPSPQKATPHSTKGCVVGLCVRSLLDLYIQAIRSLQPSLLPNRSVVLVTAVNVPMMFRVLEEHHLIVQPLDLDPHTLMPTKQSLQQAVQCWGSRVKAILCSHLYGGLCDLQPLVDFSAKHKLLLIEDCAESFVGELYRGHPSADVSLFSFGLIKTCTAAGGGIATVHSRFVTARMRSLQALYPYSSRRTYFKKLFVTLGACGLQSETVMKGLLRFCHFLGWNPGTFLQSFVRGFPSTGELFKLLRFQPSSSLLAVLMTRLDSWNLEEFMEQQLHGLTTSEFQAVLRENGLFAASDATTLVCCTASPSSARYMGYPKTAADVMRRIVYLPVNRNSTQQQLLQVEAAVARACGLEPKVHVRFSQEWICDGLDKPICGIQIRAESRSQH</sequence>
<feature type="region of interest" description="Disordered" evidence="1">
    <location>
        <begin position="1"/>
        <end position="38"/>
    </location>
</feature>
<accession>U6M7B5</accession>
<dbReference type="VEuPathDB" id="ToxoDB:EMWEY_00025870"/>
<dbReference type="PANTHER" id="PTHR30244:SF34">
    <property type="entry name" value="DTDP-4-AMINO-4,6-DIDEOXYGALACTOSE TRANSAMINASE"/>
    <property type="match status" value="1"/>
</dbReference>
<feature type="compositionally biased region" description="Polar residues" evidence="1">
    <location>
        <begin position="1"/>
        <end position="19"/>
    </location>
</feature>
<dbReference type="OMA" id="TLVCCTA"/>
<dbReference type="AlphaFoldDB" id="U6M7B5"/>
<evidence type="ECO:0000313" key="2">
    <source>
        <dbReference type="EMBL" id="CDJ59931.1"/>
    </source>
</evidence>
<dbReference type="GO" id="GO:0000271">
    <property type="term" value="P:polysaccharide biosynthetic process"/>
    <property type="evidence" value="ECO:0007669"/>
    <property type="project" value="TreeGrafter"/>
</dbReference>
<evidence type="ECO:0000256" key="1">
    <source>
        <dbReference type="SAM" id="MobiDB-lite"/>
    </source>
</evidence>
<dbReference type="InterPro" id="IPR015421">
    <property type="entry name" value="PyrdxlP-dep_Trfase_major"/>
</dbReference>
<dbReference type="InterPro" id="IPR015424">
    <property type="entry name" value="PyrdxlP-dep_Trfase"/>
</dbReference>